<dbReference type="GO" id="GO:0009307">
    <property type="term" value="P:DNA restriction-modification system"/>
    <property type="evidence" value="ECO:0007669"/>
    <property type="project" value="InterPro"/>
</dbReference>
<dbReference type="AlphaFoldDB" id="A0A1F8DUL3"/>
<dbReference type="GO" id="GO:0000287">
    <property type="term" value="F:magnesium ion binding"/>
    <property type="evidence" value="ECO:0007669"/>
    <property type="project" value="InterPro"/>
</dbReference>
<dbReference type="Proteomes" id="UP000177029">
    <property type="component" value="Unassembled WGS sequence"/>
</dbReference>
<comment type="caution">
    <text evidence="1">The sequence shown here is derived from an EMBL/GenBank/DDBJ whole genome shotgun (WGS) entry which is preliminary data.</text>
</comment>
<dbReference type="EMBL" id="MGIP01000008">
    <property type="protein sequence ID" value="OGM91525.1"/>
    <property type="molecule type" value="Genomic_DNA"/>
</dbReference>
<reference evidence="1 2" key="1">
    <citation type="journal article" date="2016" name="Nat. Commun.">
        <title>Thousands of microbial genomes shed light on interconnected biogeochemical processes in an aquifer system.</title>
        <authorList>
            <person name="Anantharaman K."/>
            <person name="Brown C.T."/>
            <person name="Hug L.A."/>
            <person name="Sharon I."/>
            <person name="Castelle C.J."/>
            <person name="Probst A.J."/>
            <person name="Thomas B.C."/>
            <person name="Singh A."/>
            <person name="Wilkins M.J."/>
            <person name="Karaoz U."/>
            <person name="Brodie E.L."/>
            <person name="Williams K.H."/>
            <person name="Hubbard S.S."/>
            <person name="Banfield J.F."/>
        </authorList>
    </citation>
    <scope>NUCLEOTIDE SEQUENCE [LARGE SCALE GENOMIC DNA]</scope>
</reference>
<organism evidence="1 2">
    <name type="scientific">Candidatus Wolfebacteria bacterium RIFCSPHIGHO2_01_FULL_48_22</name>
    <dbReference type="NCBI Taxonomy" id="1802555"/>
    <lineage>
        <taxon>Bacteria</taxon>
        <taxon>Candidatus Wolfeibacteriota</taxon>
    </lineage>
</organism>
<dbReference type="GO" id="GO:0003677">
    <property type="term" value="F:DNA binding"/>
    <property type="evidence" value="ECO:0007669"/>
    <property type="project" value="InterPro"/>
</dbReference>
<dbReference type="Pfam" id="PF09195">
    <property type="entry name" value="Endonuc-BglII"/>
    <property type="match status" value="1"/>
</dbReference>
<proteinExistence type="predicted"/>
<dbReference type="InterPro" id="IPR011335">
    <property type="entry name" value="Restrct_endonuc-II-like"/>
</dbReference>
<protein>
    <recommendedName>
        <fullName evidence="3">Restriction endonuclease</fullName>
    </recommendedName>
</protein>
<evidence type="ECO:0008006" key="3">
    <source>
        <dbReference type="Google" id="ProtNLM"/>
    </source>
</evidence>
<sequence>MKVINTYSFKGGEKFLKVKHPKELMEVLTAIADLDATSCLTKESAEKTMKGELLFSPRDMNHHLKTALHKKSWTAKADGKKKAYAEPRHAFGGGRFREMDGMKNKVGLEIQFGKYAFMGYDIFSKMIIFKNLGYIECGIEVVPAEELVKQMSTGVSSFDQLLVDFHNRGESNIDIPVFVIGIGLTEQEKAKAQKLRDLFKNNKKEALASIKLRKYRGSKPGPK</sequence>
<dbReference type="Gene3D" id="3.40.91.20">
    <property type="match status" value="1"/>
</dbReference>
<name>A0A1F8DUL3_9BACT</name>
<dbReference type="InterPro" id="IPR015278">
    <property type="entry name" value="BglII-like"/>
</dbReference>
<gene>
    <name evidence="1" type="ORF">A2755_00070</name>
</gene>
<dbReference type="SUPFAM" id="SSF52980">
    <property type="entry name" value="Restriction endonuclease-like"/>
    <property type="match status" value="1"/>
</dbReference>
<dbReference type="GO" id="GO:0009036">
    <property type="term" value="F:type II site-specific deoxyribonuclease activity"/>
    <property type="evidence" value="ECO:0007669"/>
    <property type="project" value="InterPro"/>
</dbReference>
<evidence type="ECO:0000313" key="1">
    <source>
        <dbReference type="EMBL" id="OGM91525.1"/>
    </source>
</evidence>
<accession>A0A1F8DUL3</accession>
<evidence type="ECO:0000313" key="2">
    <source>
        <dbReference type="Proteomes" id="UP000177029"/>
    </source>
</evidence>
<dbReference type="InterPro" id="IPR011338">
    <property type="entry name" value="BamHI/BglII/BstY"/>
</dbReference>